<dbReference type="InterPro" id="IPR003833">
    <property type="entry name" value="CT_C_D"/>
</dbReference>
<keyword evidence="1" id="KW-0547">Nucleotide-binding</keyword>
<reference evidence="5 6" key="1">
    <citation type="submission" date="2018-09" db="EMBL/GenBank/DDBJ databases">
        <title>Zymobacter palmae IAM14233 (=T109) whole genome analysis.</title>
        <authorList>
            <person name="Yanase H."/>
        </authorList>
    </citation>
    <scope>NUCLEOTIDE SEQUENCE [LARGE SCALE GENOMIC DNA]</scope>
    <source>
        <strain evidence="5 6">IAM14233</strain>
    </source>
</reference>
<dbReference type="OrthoDB" id="9778567at2"/>
<dbReference type="PANTHER" id="PTHR34698:SF2">
    <property type="entry name" value="5-OXOPROLINASE SUBUNIT B"/>
    <property type="match status" value="1"/>
</dbReference>
<feature type="domain" description="Carboxyltransferase" evidence="4">
    <location>
        <begin position="3"/>
        <end position="209"/>
    </location>
</feature>
<evidence type="ECO:0000256" key="2">
    <source>
        <dbReference type="ARBA" id="ARBA00022801"/>
    </source>
</evidence>
<dbReference type="RefSeq" id="WP_038278912.1">
    <property type="nucleotide sequence ID" value="NZ_AP018933.1"/>
</dbReference>
<accession>A0A348HEU5</accession>
<dbReference type="GO" id="GO:0005524">
    <property type="term" value="F:ATP binding"/>
    <property type="evidence" value="ECO:0007669"/>
    <property type="project" value="UniProtKB-KW"/>
</dbReference>
<dbReference type="Gene3D" id="3.30.1360.40">
    <property type="match status" value="1"/>
</dbReference>
<dbReference type="SUPFAM" id="SSF50891">
    <property type="entry name" value="Cyclophilin-like"/>
    <property type="match status" value="1"/>
</dbReference>
<gene>
    <name evidence="5" type="ORF">ZBT109_1387</name>
</gene>
<dbReference type="EMBL" id="AP018933">
    <property type="protein sequence ID" value="BBG30147.1"/>
    <property type="molecule type" value="Genomic_DNA"/>
</dbReference>
<evidence type="ECO:0000256" key="3">
    <source>
        <dbReference type="ARBA" id="ARBA00022840"/>
    </source>
</evidence>
<name>A0A348HEU5_9GAMM</name>
<evidence type="ECO:0000313" key="6">
    <source>
        <dbReference type="Proteomes" id="UP000267342"/>
    </source>
</evidence>
<dbReference type="SMART" id="SM00796">
    <property type="entry name" value="AHS1"/>
    <property type="match status" value="1"/>
</dbReference>
<keyword evidence="6" id="KW-1185">Reference proteome</keyword>
<protein>
    <submittedName>
        <fullName evidence="5">Allophanate hydrolase subunit 1</fullName>
    </submittedName>
</protein>
<dbReference type="InterPro" id="IPR029000">
    <property type="entry name" value="Cyclophilin-like_dom_sf"/>
</dbReference>
<dbReference type="SUPFAM" id="SSF160467">
    <property type="entry name" value="PH0987 N-terminal domain-like"/>
    <property type="match status" value="1"/>
</dbReference>
<dbReference type="GO" id="GO:0016787">
    <property type="term" value="F:hydrolase activity"/>
    <property type="evidence" value="ECO:0007669"/>
    <property type="project" value="UniProtKB-KW"/>
</dbReference>
<dbReference type="PANTHER" id="PTHR34698">
    <property type="entry name" value="5-OXOPROLINASE SUBUNIT B"/>
    <property type="match status" value="1"/>
</dbReference>
<dbReference type="Proteomes" id="UP000267342">
    <property type="component" value="Chromosome"/>
</dbReference>
<dbReference type="Pfam" id="PF02682">
    <property type="entry name" value="CT_C_D"/>
    <property type="match status" value="1"/>
</dbReference>
<dbReference type="AlphaFoldDB" id="A0A348HEU5"/>
<dbReference type="Gene3D" id="2.40.100.10">
    <property type="entry name" value="Cyclophilin-like"/>
    <property type="match status" value="1"/>
</dbReference>
<proteinExistence type="predicted"/>
<dbReference type="KEGG" id="zpl:ZBT109_1387"/>
<sequence>MSFVIESAGVDALHVEFTAAPSAALTAQLCQMAAQLEQQFKAILLDITIGWDSLLIQYDMQRVGYSELYDRLMQWCTQWLEQATGVEPSAVNDSGVLALPVLYDGEDLQDVARHCGLASVADVIALHSSSAFYVGAIGFAPGFAYLGGLDERLTLPRRSSPRARVPAGSVAIAAGQSALYPQASPGGWHLLGRCPLTLFDPVAQPMSPFHVGRQVRCYPVDDAEFQALQGRSAV</sequence>
<evidence type="ECO:0000259" key="4">
    <source>
        <dbReference type="SMART" id="SM00796"/>
    </source>
</evidence>
<keyword evidence="2 5" id="KW-0378">Hydrolase</keyword>
<dbReference type="STRING" id="1123510.GCA_000620025_00379"/>
<evidence type="ECO:0000313" key="5">
    <source>
        <dbReference type="EMBL" id="BBG30147.1"/>
    </source>
</evidence>
<evidence type="ECO:0000256" key="1">
    <source>
        <dbReference type="ARBA" id="ARBA00022741"/>
    </source>
</evidence>
<organism evidence="5 6">
    <name type="scientific">Zymobacter palmae</name>
    <dbReference type="NCBI Taxonomy" id="33074"/>
    <lineage>
        <taxon>Bacteria</taxon>
        <taxon>Pseudomonadati</taxon>
        <taxon>Pseudomonadota</taxon>
        <taxon>Gammaproteobacteria</taxon>
        <taxon>Oceanospirillales</taxon>
        <taxon>Halomonadaceae</taxon>
        <taxon>Zymobacter group</taxon>
        <taxon>Zymobacter</taxon>
    </lineage>
</organism>
<dbReference type="InterPro" id="IPR010016">
    <property type="entry name" value="PxpB"/>
</dbReference>
<keyword evidence="3" id="KW-0067">ATP-binding</keyword>